<evidence type="ECO:0008006" key="2">
    <source>
        <dbReference type="Google" id="ProtNLM"/>
    </source>
</evidence>
<dbReference type="Gene3D" id="1.10.10.10">
    <property type="entry name" value="Winged helix-like DNA-binding domain superfamily/Winged helix DNA-binding domain"/>
    <property type="match status" value="1"/>
</dbReference>
<dbReference type="GO" id="GO:0006313">
    <property type="term" value="P:DNA transposition"/>
    <property type="evidence" value="ECO:0007669"/>
    <property type="project" value="InterPro"/>
</dbReference>
<reference evidence="1" key="1">
    <citation type="submission" date="2018-05" db="EMBL/GenBank/DDBJ databases">
        <authorList>
            <person name="Lanie J.A."/>
            <person name="Ng W.-L."/>
            <person name="Kazmierczak K.M."/>
            <person name="Andrzejewski T.M."/>
            <person name="Davidsen T.M."/>
            <person name="Wayne K.J."/>
            <person name="Tettelin H."/>
            <person name="Glass J.I."/>
            <person name="Rusch D."/>
            <person name="Podicherti R."/>
            <person name="Tsui H.-C.T."/>
            <person name="Winkler M.E."/>
        </authorList>
    </citation>
    <scope>NUCLEOTIDE SEQUENCE</scope>
</reference>
<accession>A0A383EHF0</accession>
<dbReference type="InterPro" id="IPR009057">
    <property type="entry name" value="Homeodomain-like_sf"/>
</dbReference>
<gene>
    <name evidence="1" type="ORF">METZ01_LOCUS509131</name>
</gene>
<organism evidence="1">
    <name type="scientific">marine metagenome</name>
    <dbReference type="NCBI Taxonomy" id="408172"/>
    <lineage>
        <taxon>unclassified sequences</taxon>
        <taxon>metagenomes</taxon>
        <taxon>ecological metagenomes</taxon>
    </lineage>
</organism>
<protein>
    <recommendedName>
        <fullName evidence="2">Transposase IS3/IS911 family protein</fullName>
    </recommendedName>
</protein>
<dbReference type="InterPro" id="IPR036388">
    <property type="entry name" value="WH-like_DNA-bd_sf"/>
</dbReference>
<dbReference type="Pfam" id="PF01527">
    <property type="entry name" value="HTH_Tnp_1"/>
    <property type="match status" value="1"/>
</dbReference>
<name>A0A383EHF0_9ZZZZ</name>
<proteinExistence type="predicted"/>
<dbReference type="GO" id="GO:0003677">
    <property type="term" value="F:DNA binding"/>
    <property type="evidence" value="ECO:0007669"/>
    <property type="project" value="InterPro"/>
</dbReference>
<sequence>MGRKKYSKELKAQIALDAIKGQKTIAELASEYGVHANQISIWKKQLLDAAPAAFSNGKDKDAEKKEVERDHLYKKVGQLQIEVDWLKKKTGYLG</sequence>
<dbReference type="AlphaFoldDB" id="A0A383EHF0"/>
<dbReference type="GO" id="GO:0004803">
    <property type="term" value="F:transposase activity"/>
    <property type="evidence" value="ECO:0007669"/>
    <property type="project" value="InterPro"/>
</dbReference>
<dbReference type="SUPFAM" id="SSF46689">
    <property type="entry name" value="Homeodomain-like"/>
    <property type="match status" value="1"/>
</dbReference>
<evidence type="ECO:0000313" key="1">
    <source>
        <dbReference type="EMBL" id="SVE56277.1"/>
    </source>
</evidence>
<dbReference type="InterPro" id="IPR002514">
    <property type="entry name" value="Transposase_8"/>
</dbReference>
<dbReference type="EMBL" id="UINC01225989">
    <property type="protein sequence ID" value="SVE56277.1"/>
    <property type="molecule type" value="Genomic_DNA"/>
</dbReference>